<dbReference type="Proteomes" id="UP000317494">
    <property type="component" value="Unassembled WGS sequence"/>
</dbReference>
<evidence type="ECO:0000313" key="2">
    <source>
        <dbReference type="Proteomes" id="UP000317494"/>
    </source>
</evidence>
<sequence length="71" mass="7890">MNQDGCGVPTYACGALTHRFSSHPKRPTINTFSFNLKDNLIGHLQPLYPRSSQGGTELLTRLTSWPLVHPL</sequence>
<protein>
    <submittedName>
        <fullName evidence="1">Uncharacterized protein</fullName>
    </submittedName>
</protein>
<evidence type="ECO:0000313" key="1">
    <source>
        <dbReference type="EMBL" id="TPX43734.1"/>
    </source>
</evidence>
<gene>
    <name evidence="1" type="ORF">SeMB42_g04606</name>
</gene>
<accession>A0A507CX23</accession>
<dbReference type="AlphaFoldDB" id="A0A507CX23"/>
<organism evidence="1 2">
    <name type="scientific">Synchytrium endobioticum</name>
    <dbReference type="NCBI Taxonomy" id="286115"/>
    <lineage>
        <taxon>Eukaryota</taxon>
        <taxon>Fungi</taxon>
        <taxon>Fungi incertae sedis</taxon>
        <taxon>Chytridiomycota</taxon>
        <taxon>Chytridiomycota incertae sedis</taxon>
        <taxon>Chytridiomycetes</taxon>
        <taxon>Synchytriales</taxon>
        <taxon>Synchytriaceae</taxon>
        <taxon>Synchytrium</taxon>
    </lineage>
</organism>
<name>A0A507CX23_9FUNG</name>
<comment type="caution">
    <text evidence="1">The sequence shown here is derived from an EMBL/GenBank/DDBJ whole genome shotgun (WGS) entry which is preliminary data.</text>
</comment>
<proteinExistence type="predicted"/>
<reference evidence="1 2" key="1">
    <citation type="journal article" date="2019" name="Sci. Rep.">
        <title>Comparative genomics of chytrid fungi reveal insights into the obligate biotrophic and pathogenic lifestyle of Synchytrium endobioticum.</title>
        <authorList>
            <person name="van de Vossenberg B.T.L.H."/>
            <person name="Warris S."/>
            <person name="Nguyen H.D.T."/>
            <person name="van Gent-Pelzer M.P.E."/>
            <person name="Joly D.L."/>
            <person name="van de Geest H.C."/>
            <person name="Bonants P.J.M."/>
            <person name="Smith D.S."/>
            <person name="Levesque C.A."/>
            <person name="van der Lee T.A.J."/>
        </authorList>
    </citation>
    <scope>NUCLEOTIDE SEQUENCE [LARGE SCALE GENOMIC DNA]</scope>
    <source>
        <strain evidence="1 2">MB42</strain>
    </source>
</reference>
<dbReference type="VEuPathDB" id="FungiDB:SeMB42_g04606"/>
<dbReference type="EMBL" id="QEAN01000191">
    <property type="protein sequence ID" value="TPX43734.1"/>
    <property type="molecule type" value="Genomic_DNA"/>
</dbReference>
<keyword evidence="2" id="KW-1185">Reference proteome</keyword>